<dbReference type="Proteomes" id="UP000467840">
    <property type="component" value="Chromosome 1"/>
</dbReference>
<proteinExistence type="predicted"/>
<protein>
    <submittedName>
        <fullName evidence="1">Uncharacterized protein</fullName>
    </submittedName>
</protein>
<dbReference type="AlphaFoldDB" id="A0A6A6LDY6"/>
<evidence type="ECO:0000313" key="2">
    <source>
        <dbReference type="Proteomes" id="UP000467840"/>
    </source>
</evidence>
<reference evidence="1 2" key="1">
    <citation type="journal article" date="2020" name="Mol. Plant">
        <title>The Chromosome-Based Rubber Tree Genome Provides New Insights into Spurge Genome Evolution and Rubber Biosynthesis.</title>
        <authorList>
            <person name="Liu J."/>
            <person name="Shi C."/>
            <person name="Shi C.C."/>
            <person name="Li W."/>
            <person name="Zhang Q.J."/>
            <person name="Zhang Y."/>
            <person name="Li K."/>
            <person name="Lu H.F."/>
            <person name="Shi C."/>
            <person name="Zhu S.T."/>
            <person name="Xiao Z.Y."/>
            <person name="Nan H."/>
            <person name="Yue Y."/>
            <person name="Zhu X.G."/>
            <person name="Wu Y."/>
            <person name="Hong X.N."/>
            <person name="Fan G.Y."/>
            <person name="Tong Y."/>
            <person name="Zhang D."/>
            <person name="Mao C.L."/>
            <person name="Liu Y.L."/>
            <person name="Hao S.J."/>
            <person name="Liu W.Q."/>
            <person name="Lv M.Q."/>
            <person name="Zhang H.B."/>
            <person name="Liu Y."/>
            <person name="Hu-Tang G.R."/>
            <person name="Wang J.P."/>
            <person name="Wang J.H."/>
            <person name="Sun Y.H."/>
            <person name="Ni S.B."/>
            <person name="Chen W.B."/>
            <person name="Zhang X.C."/>
            <person name="Jiao Y.N."/>
            <person name="Eichler E.E."/>
            <person name="Li G.H."/>
            <person name="Liu X."/>
            <person name="Gao L.Z."/>
        </authorList>
    </citation>
    <scope>NUCLEOTIDE SEQUENCE [LARGE SCALE GENOMIC DNA]</scope>
    <source>
        <strain evidence="2">cv. GT1</strain>
        <tissue evidence="1">Leaf</tissue>
    </source>
</reference>
<dbReference type="EMBL" id="JAAGAX010000011">
    <property type="protein sequence ID" value="KAF2299234.1"/>
    <property type="molecule type" value="Genomic_DNA"/>
</dbReference>
<accession>A0A6A6LDY6</accession>
<sequence>MASSKLGANVSNKGILPFSSPSHSASHTLGNKVSLLMHEDLLGALGQEDICFSSNHQKRYSTSNFADRNHVIQGDTVPLACAQLNYHNFEFDMLDHNNSSLPQLSSQPTLNLEDLKRVVVTHDIVPIYTSYQCNQLHVEPHSTSSQSLLLDNQAIFPYVPLNSINPPTILSRGNCFKISHLLKQHRKHKLIFELFKVSPKLAEGGKKNKKSKGKNGVKSNDKCVEWPSDNDISRMNNHHHKSAIDGKHAFVPLDAKEEAWKIVELGKHLGLSFSKPDEIVVQYIANQSISDRAL</sequence>
<evidence type="ECO:0000313" key="1">
    <source>
        <dbReference type="EMBL" id="KAF2299234.1"/>
    </source>
</evidence>
<organism evidence="1 2">
    <name type="scientific">Hevea brasiliensis</name>
    <name type="common">Para rubber tree</name>
    <name type="synonym">Siphonia brasiliensis</name>
    <dbReference type="NCBI Taxonomy" id="3981"/>
    <lineage>
        <taxon>Eukaryota</taxon>
        <taxon>Viridiplantae</taxon>
        <taxon>Streptophyta</taxon>
        <taxon>Embryophyta</taxon>
        <taxon>Tracheophyta</taxon>
        <taxon>Spermatophyta</taxon>
        <taxon>Magnoliopsida</taxon>
        <taxon>eudicotyledons</taxon>
        <taxon>Gunneridae</taxon>
        <taxon>Pentapetalae</taxon>
        <taxon>rosids</taxon>
        <taxon>fabids</taxon>
        <taxon>Malpighiales</taxon>
        <taxon>Euphorbiaceae</taxon>
        <taxon>Crotonoideae</taxon>
        <taxon>Micrandreae</taxon>
        <taxon>Hevea</taxon>
    </lineage>
</organism>
<name>A0A6A6LDY6_HEVBR</name>
<keyword evidence="2" id="KW-1185">Reference proteome</keyword>
<gene>
    <name evidence="1" type="ORF">GH714_031067</name>
</gene>
<comment type="caution">
    <text evidence="1">The sequence shown here is derived from an EMBL/GenBank/DDBJ whole genome shotgun (WGS) entry which is preliminary data.</text>
</comment>